<dbReference type="GeneID" id="111254968"/>
<dbReference type="Proteomes" id="UP000594260">
    <property type="component" value="Unplaced"/>
</dbReference>
<proteinExistence type="predicted"/>
<keyword evidence="3" id="KW-1185">Reference proteome</keyword>
<feature type="region of interest" description="Disordered" evidence="1">
    <location>
        <begin position="169"/>
        <end position="189"/>
    </location>
</feature>
<dbReference type="OrthoDB" id="6505119at2759"/>
<evidence type="ECO:0000313" key="3">
    <source>
        <dbReference type="Proteomes" id="UP000594260"/>
    </source>
</evidence>
<evidence type="ECO:0000313" key="2">
    <source>
        <dbReference type="EnsemblMetazoa" id="XP_022672220"/>
    </source>
</evidence>
<organism evidence="2 3">
    <name type="scientific">Varroa destructor</name>
    <name type="common">Honeybee mite</name>
    <dbReference type="NCBI Taxonomy" id="109461"/>
    <lineage>
        <taxon>Eukaryota</taxon>
        <taxon>Metazoa</taxon>
        <taxon>Ecdysozoa</taxon>
        <taxon>Arthropoda</taxon>
        <taxon>Chelicerata</taxon>
        <taxon>Arachnida</taxon>
        <taxon>Acari</taxon>
        <taxon>Parasitiformes</taxon>
        <taxon>Mesostigmata</taxon>
        <taxon>Gamasina</taxon>
        <taxon>Dermanyssoidea</taxon>
        <taxon>Varroidae</taxon>
        <taxon>Varroa</taxon>
    </lineage>
</organism>
<dbReference type="OMA" id="RRPMEMV"/>
<sequence>MAASSQPRPPPSSLDDEAFAKRLRSSYGAAALGAARRYHDFGIQLAEYLDKVAFLSRCINVRLIPKNYKLQNDQVQNTAKVTTVLMKYSKKLMKVDLDHNRLRKEQVEKNLERLMYKMKKIIKCRDDLKLIHSICHRDHETELKKLQKISRAEFRELLAQYRKPVKYTDLAFSDEERPRDPDSSTTDSD</sequence>
<dbReference type="AlphaFoldDB" id="A0A7M7KUM5"/>
<dbReference type="RefSeq" id="XP_022672220.1">
    <property type="nucleotide sequence ID" value="XM_022816485.1"/>
</dbReference>
<protein>
    <submittedName>
        <fullName evidence="2">Uncharacterized protein</fullName>
    </submittedName>
</protein>
<name>A0A7M7KUM5_VARDE</name>
<reference evidence="2" key="1">
    <citation type="submission" date="2021-01" db="UniProtKB">
        <authorList>
            <consortium name="EnsemblMetazoa"/>
        </authorList>
    </citation>
    <scope>IDENTIFICATION</scope>
</reference>
<dbReference type="EnsemblMetazoa" id="XM_022816485">
    <property type="protein sequence ID" value="XP_022672220"/>
    <property type="gene ID" value="LOC111254968"/>
</dbReference>
<evidence type="ECO:0000256" key="1">
    <source>
        <dbReference type="SAM" id="MobiDB-lite"/>
    </source>
</evidence>
<dbReference type="InParanoid" id="A0A7M7KUM5"/>
<accession>A0A7M7KUM5</accession>
<dbReference type="KEGG" id="vde:111254968"/>